<dbReference type="EnsemblPlants" id="Pp3c26_4380V3.2">
    <property type="protein sequence ID" value="PAC:32918574.CDS.1"/>
    <property type="gene ID" value="Pp3c26_4380"/>
</dbReference>
<protein>
    <submittedName>
        <fullName evidence="2 3">Uncharacterized protein</fullName>
    </submittedName>
</protein>
<dbReference type="PaxDb" id="3218-PP1S159_27V6.1"/>
<feature type="region of interest" description="Disordered" evidence="1">
    <location>
        <begin position="133"/>
        <end position="231"/>
    </location>
</feature>
<dbReference type="Gramene" id="Pp3c26_4380V3.1">
    <property type="protein sequence ID" value="PAC:32918573.CDS.1"/>
    <property type="gene ID" value="Pp3c26_4380"/>
</dbReference>
<dbReference type="OrthoDB" id="10404115at2759"/>
<dbReference type="AlphaFoldDB" id="A0A2K1IBS5"/>
<keyword evidence="4" id="KW-1185">Reference proteome</keyword>
<dbReference type="Gramene" id="Pp3c26_4380V3.2">
    <property type="protein sequence ID" value="PAC:32918574.CDS.1"/>
    <property type="gene ID" value="Pp3c26_4380"/>
</dbReference>
<reference evidence="3" key="3">
    <citation type="submission" date="2020-12" db="UniProtKB">
        <authorList>
            <consortium name="EnsemblPlants"/>
        </authorList>
    </citation>
    <scope>IDENTIFICATION</scope>
</reference>
<dbReference type="Proteomes" id="UP000006727">
    <property type="component" value="Chromosome 26"/>
</dbReference>
<gene>
    <name evidence="3" type="primary">LOC112278021</name>
    <name evidence="2" type="ORF">PHYPA_030213</name>
</gene>
<accession>A0A2K1IBS5</accession>
<evidence type="ECO:0000313" key="4">
    <source>
        <dbReference type="Proteomes" id="UP000006727"/>
    </source>
</evidence>
<sequence length="231" mass="26254">MAPSANGQKAAVQQRVYIVVRRAEFRELNSHINPNTDDQPYEPEISYLDFAYVDEKQAYAVAIREQILELDENGTHNGRKVAAQTSLSLKERLKNIHKVVDVAAEAHEDPEAPVVKFEVLEFPLAPVQPFQESVFLKDLDNPDESEDVEDDEEEEEGDEEEGDEEEVEEEVDEGEEGVEEVEGEEEEDDEEGEDDVIELDDDDEGEEVDDDDDDEDEEDDEGAPKIKKQRT</sequence>
<dbReference type="GeneID" id="112278021"/>
<proteinExistence type="predicted"/>
<feature type="compositionally biased region" description="Acidic residues" evidence="1">
    <location>
        <begin position="141"/>
        <end position="221"/>
    </location>
</feature>
<dbReference type="EnsemblPlants" id="Pp3c26_4380V3.1">
    <property type="protein sequence ID" value="PAC:32918573.CDS.1"/>
    <property type="gene ID" value="Pp3c26_4380"/>
</dbReference>
<evidence type="ECO:0000256" key="1">
    <source>
        <dbReference type="SAM" id="MobiDB-lite"/>
    </source>
</evidence>
<dbReference type="EMBL" id="ABEU02000026">
    <property type="protein sequence ID" value="PNR26732.1"/>
    <property type="molecule type" value="Genomic_DNA"/>
</dbReference>
<evidence type="ECO:0000313" key="2">
    <source>
        <dbReference type="EMBL" id="PNR26732.1"/>
    </source>
</evidence>
<name>A0A2K1IBS5_PHYPA</name>
<reference evidence="2 4" key="1">
    <citation type="journal article" date="2008" name="Science">
        <title>The Physcomitrella genome reveals evolutionary insights into the conquest of land by plants.</title>
        <authorList>
            <person name="Rensing S."/>
            <person name="Lang D."/>
            <person name="Zimmer A."/>
            <person name="Terry A."/>
            <person name="Salamov A."/>
            <person name="Shapiro H."/>
            <person name="Nishiyama T."/>
            <person name="Perroud P.-F."/>
            <person name="Lindquist E."/>
            <person name="Kamisugi Y."/>
            <person name="Tanahashi T."/>
            <person name="Sakakibara K."/>
            <person name="Fujita T."/>
            <person name="Oishi K."/>
            <person name="Shin-I T."/>
            <person name="Kuroki Y."/>
            <person name="Toyoda A."/>
            <person name="Suzuki Y."/>
            <person name="Hashimoto A."/>
            <person name="Yamaguchi K."/>
            <person name="Sugano A."/>
            <person name="Kohara Y."/>
            <person name="Fujiyama A."/>
            <person name="Anterola A."/>
            <person name="Aoki S."/>
            <person name="Ashton N."/>
            <person name="Barbazuk W.B."/>
            <person name="Barker E."/>
            <person name="Bennetzen J."/>
            <person name="Bezanilla M."/>
            <person name="Blankenship R."/>
            <person name="Cho S.H."/>
            <person name="Dutcher S."/>
            <person name="Estelle M."/>
            <person name="Fawcett J.A."/>
            <person name="Gundlach H."/>
            <person name="Hanada K."/>
            <person name="Heyl A."/>
            <person name="Hicks K.A."/>
            <person name="Hugh J."/>
            <person name="Lohr M."/>
            <person name="Mayer K."/>
            <person name="Melkozernov A."/>
            <person name="Murata T."/>
            <person name="Nelson D."/>
            <person name="Pils B."/>
            <person name="Prigge M."/>
            <person name="Reiss B."/>
            <person name="Renner T."/>
            <person name="Rombauts S."/>
            <person name="Rushton P."/>
            <person name="Sanderfoot A."/>
            <person name="Schween G."/>
            <person name="Shiu S.-H."/>
            <person name="Stueber K."/>
            <person name="Theodoulou F.L."/>
            <person name="Tu H."/>
            <person name="Van de Peer Y."/>
            <person name="Verrier P.J."/>
            <person name="Waters E."/>
            <person name="Wood A."/>
            <person name="Yang L."/>
            <person name="Cove D."/>
            <person name="Cuming A."/>
            <person name="Hasebe M."/>
            <person name="Lucas S."/>
            <person name="Mishler D.B."/>
            <person name="Reski R."/>
            <person name="Grigoriev I."/>
            <person name="Quatrano R.S."/>
            <person name="Boore J.L."/>
        </authorList>
    </citation>
    <scope>NUCLEOTIDE SEQUENCE [LARGE SCALE GENOMIC DNA]</scope>
    <source>
        <strain evidence="3 4">cv. Gransden 2004</strain>
    </source>
</reference>
<reference evidence="2 4" key="2">
    <citation type="journal article" date="2018" name="Plant J.">
        <title>The Physcomitrella patens chromosome-scale assembly reveals moss genome structure and evolution.</title>
        <authorList>
            <person name="Lang D."/>
            <person name="Ullrich K.K."/>
            <person name="Murat F."/>
            <person name="Fuchs J."/>
            <person name="Jenkins J."/>
            <person name="Haas F.B."/>
            <person name="Piednoel M."/>
            <person name="Gundlach H."/>
            <person name="Van Bel M."/>
            <person name="Meyberg R."/>
            <person name="Vives C."/>
            <person name="Morata J."/>
            <person name="Symeonidi A."/>
            <person name="Hiss M."/>
            <person name="Muchero W."/>
            <person name="Kamisugi Y."/>
            <person name="Saleh O."/>
            <person name="Blanc G."/>
            <person name="Decker E.L."/>
            <person name="van Gessel N."/>
            <person name="Grimwood J."/>
            <person name="Hayes R.D."/>
            <person name="Graham S.W."/>
            <person name="Gunter L.E."/>
            <person name="McDaniel S.F."/>
            <person name="Hoernstein S.N.W."/>
            <person name="Larsson A."/>
            <person name="Li F.W."/>
            <person name="Perroud P.F."/>
            <person name="Phillips J."/>
            <person name="Ranjan P."/>
            <person name="Rokshar D.S."/>
            <person name="Rothfels C.J."/>
            <person name="Schneider L."/>
            <person name="Shu S."/>
            <person name="Stevenson D.W."/>
            <person name="Thummler F."/>
            <person name="Tillich M."/>
            <person name="Villarreal Aguilar J.C."/>
            <person name="Widiez T."/>
            <person name="Wong G.K."/>
            <person name="Wymore A."/>
            <person name="Zhang Y."/>
            <person name="Zimmer A.D."/>
            <person name="Quatrano R.S."/>
            <person name="Mayer K.F.X."/>
            <person name="Goodstein D."/>
            <person name="Casacuberta J.M."/>
            <person name="Vandepoele K."/>
            <person name="Reski R."/>
            <person name="Cuming A.C."/>
            <person name="Tuskan G.A."/>
            <person name="Maumus F."/>
            <person name="Salse J."/>
            <person name="Schmutz J."/>
            <person name="Rensing S.A."/>
        </authorList>
    </citation>
    <scope>NUCLEOTIDE SEQUENCE [LARGE SCALE GENOMIC DNA]</scope>
    <source>
        <strain evidence="3 4">cv. Gransden 2004</strain>
    </source>
</reference>
<evidence type="ECO:0000313" key="3">
    <source>
        <dbReference type="EnsemblPlants" id="PAC:32918573.CDS.1"/>
    </source>
</evidence>
<dbReference type="RefSeq" id="XP_024366777.1">
    <property type="nucleotide sequence ID" value="XM_024511009.2"/>
</dbReference>
<organism evidence="2">
    <name type="scientific">Physcomitrium patens</name>
    <name type="common">Spreading-leaved earth moss</name>
    <name type="synonym">Physcomitrella patens</name>
    <dbReference type="NCBI Taxonomy" id="3218"/>
    <lineage>
        <taxon>Eukaryota</taxon>
        <taxon>Viridiplantae</taxon>
        <taxon>Streptophyta</taxon>
        <taxon>Embryophyta</taxon>
        <taxon>Bryophyta</taxon>
        <taxon>Bryophytina</taxon>
        <taxon>Bryopsida</taxon>
        <taxon>Funariidae</taxon>
        <taxon>Funariales</taxon>
        <taxon>Funariaceae</taxon>
        <taxon>Physcomitrium</taxon>
    </lineage>
</organism>